<dbReference type="PANTHER" id="PTHR45870">
    <property type="entry name" value="TUBULIN MONOGLYCYLASE TTLL3"/>
    <property type="match status" value="1"/>
</dbReference>
<dbReference type="Proteomes" id="UP000186817">
    <property type="component" value="Unassembled WGS sequence"/>
</dbReference>
<gene>
    <name evidence="7" type="primary">TTLL3E</name>
    <name evidence="7" type="ORF">AK812_SmicGene20273</name>
</gene>
<evidence type="ECO:0000256" key="6">
    <source>
        <dbReference type="SAM" id="Coils"/>
    </source>
</evidence>
<organism evidence="7 8">
    <name type="scientific">Symbiodinium microadriaticum</name>
    <name type="common">Dinoflagellate</name>
    <name type="synonym">Zooxanthella microadriatica</name>
    <dbReference type="NCBI Taxonomy" id="2951"/>
    <lineage>
        <taxon>Eukaryota</taxon>
        <taxon>Sar</taxon>
        <taxon>Alveolata</taxon>
        <taxon>Dinophyceae</taxon>
        <taxon>Suessiales</taxon>
        <taxon>Symbiodiniaceae</taxon>
        <taxon>Symbiodinium</taxon>
    </lineage>
</organism>
<sequence length="655" mass="74141">MSTIATLAQMDYYGLQLVPAVQRMRKSLRGPATYQLLQVNRVPGLSSLEQALHILLLHKQRRHQLYLRAVRSPKGPVTIAGEVRSWISSLLNQSNVITTASHGVGPFVLCPEEDKICHCVTQIIVKKPAGELTTKVCLTRNLRRLAYEEQVDIDTFFPRSYDMGSPSEVEVLRQHLRLAEQAADRRYEQEPFFNAPGYLCNITVLRHAVRALEHWLDDLDGSYFEDDQYDLGRRQLYSEDVEGGETEALSEWDAVVLYSELSEVKSCVVRFVFFEDMRQAQLCQLDEAEERKERSRRLAEQRLRSHVWCPFAPAELDAAATKAVALLEVVKPGTSSKGSGVVCLLAKDYVLGLQDQYVEKPLLLFSGRKFDLRQWVLVRSFQPLEVYMFSSCYLRLCNEPYDLGDLANRQRHISNWSVNKHGKHVATGAVASLSELNDVLEMMTGSRHYWENDLVPKLKECILHSLRSVQDRVVQRSSCFEVYGFDFLLGEDLKPWPLAESILAKAQNCKYGKPPSEYLQPAPPHTFAGMATRLLELVLNGLLQAMQVCIADETPEPGVGQPDERPLDLLTVVGKALNLRAERRFGEAWRQSAAQVTIARFVRGFLVRHQGEIIARQNAAKILQRRVRACILNGAFKLCSQFGEADGEPLSRLGL</sequence>
<evidence type="ECO:0000313" key="7">
    <source>
        <dbReference type="EMBL" id="OLP97394.1"/>
    </source>
</evidence>
<keyword evidence="2" id="KW-0963">Cytoplasm</keyword>
<dbReference type="EMBL" id="LSRX01000434">
    <property type="protein sequence ID" value="OLP97394.1"/>
    <property type="molecule type" value="Genomic_DNA"/>
</dbReference>
<evidence type="ECO:0000256" key="5">
    <source>
        <dbReference type="ARBA" id="ARBA00022840"/>
    </source>
</evidence>
<comment type="subcellular location">
    <subcellularLocation>
        <location evidence="1">Cytoplasm</location>
    </subcellularLocation>
</comment>
<dbReference type="AlphaFoldDB" id="A0A1Q9DQH0"/>
<evidence type="ECO:0000256" key="3">
    <source>
        <dbReference type="ARBA" id="ARBA00022598"/>
    </source>
</evidence>
<evidence type="ECO:0000256" key="4">
    <source>
        <dbReference type="ARBA" id="ARBA00022741"/>
    </source>
</evidence>
<feature type="coiled-coil region" evidence="6">
    <location>
        <begin position="278"/>
        <end position="305"/>
    </location>
</feature>
<keyword evidence="5" id="KW-0067">ATP-binding</keyword>
<keyword evidence="4" id="KW-0547">Nucleotide-binding</keyword>
<keyword evidence="8" id="KW-1185">Reference proteome</keyword>
<keyword evidence="3" id="KW-0436">Ligase</keyword>
<dbReference type="GO" id="GO:0005737">
    <property type="term" value="C:cytoplasm"/>
    <property type="evidence" value="ECO:0007669"/>
    <property type="project" value="UniProtKB-SubCell"/>
</dbReference>
<dbReference type="GO" id="GO:0070736">
    <property type="term" value="F:protein-glycine ligase activity, initiating"/>
    <property type="evidence" value="ECO:0007669"/>
    <property type="project" value="TreeGrafter"/>
</dbReference>
<dbReference type="PANTHER" id="PTHR45870:SF2">
    <property type="entry name" value="TUBULIN MONOGLYCYLASE TTLL3"/>
    <property type="match status" value="1"/>
</dbReference>
<proteinExistence type="predicted"/>
<dbReference type="Gene3D" id="3.30.470.20">
    <property type="entry name" value="ATP-grasp fold, B domain"/>
    <property type="match status" value="1"/>
</dbReference>
<evidence type="ECO:0000313" key="8">
    <source>
        <dbReference type="Proteomes" id="UP000186817"/>
    </source>
</evidence>
<comment type="caution">
    <text evidence="7">The sequence shown here is derived from an EMBL/GenBank/DDBJ whole genome shotgun (WGS) entry which is preliminary data.</text>
</comment>
<dbReference type="Pfam" id="PF03133">
    <property type="entry name" value="TTL"/>
    <property type="match status" value="1"/>
</dbReference>
<dbReference type="InterPro" id="IPR051437">
    <property type="entry name" value="TTLL_monoglycylase"/>
</dbReference>
<name>A0A1Q9DQH0_SYMMI</name>
<reference evidence="7 8" key="1">
    <citation type="submission" date="2016-02" db="EMBL/GenBank/DDBJ databases">
        <title>Genome analysis of coral dinoflagellate symbionts highlights evolutionary adaptations to a symbiotic lifestyle.</title>
        <authorList>
            <person name="Aranda M."/>
            <person name="Li Y."/>
            <person name="Liew Y.J."/>
            <person name="Baumgarten S."/>
            <person name="Simakov O."/>
            <person name="Wilson M."/>
            <person name="Piel J."/>
            <person name="Ashoor H."/>
            <person name="Bougouffa S."/>
            <person name="Bajic V.B."/>
            <person name="Ryu T."/>
            <person name="Ravasi T."/>
            <person name="Bayer T."/>
            <person name="Micklem G."/>
            <person name="Kim H."/>
            <person name="Bhak J."/>
            <person name="Lajeunesse T.C."/>
            <person name="Voolstra C.R."/>
        </authorList>
    </citation>
    <scope>NUCLEOTIDE SEQUENCE [LARGE SCALE GENOMIC DNA]</scope>
    <source>
        <strain evidence="7 8">CCMP2467</strain>
    </source>
</reference>
<dbReference type="OrthoDB" id="202825at2759"/>
<keyword evidence="6" id="KW-0175">Coiled coil</keyword>
<evidence type="ECO:0000256" key="1">
    <source>
        <dbReference type="ARBA" id="ARBA00004496"/>
    </source>
</evidence>
<dbReference type="PROSITE" id="PS51221">
    <property type="entry name" value="TTL"/>
    <property type="match status" value="1"/>
</dbReference>
<dbReference type="GO" id="GO:0005524">
    <property type="term" value="F:ATP binding"/>
    <property type="evidence" value="ECO:0007669"/>
    <property type="project" value="UniProtKB-KW"/>
</dbReference>
<evidence type="ECO:0000256" key="2">
    <source>
        <dbReference type="ARBA" id="ARBA00022490"/>
    </source>
</evidence>
<dbReference type="GO" id="GO:0015630">
    <property type="term" value="C:microtubule cytoskeleton"/>
    <property type="evidence" value="ECO:0007669"/>
    <property type="project" value="TreeGrafter"/>
</dbReference>
<accession>A0A1Q9DQH0</accession>
<dbReference type="InterPro" id="IPR004344">
    <property type="entry name" value="TTL/TTLL_fam"/>
</dbReference>
<protein>
    <submittedName>
        <fullName evidence="7">Tubulin glycylase 3E</fullName>
    </submittedName>
</protein>